<keyword evidence="1" id="KW-0812">Transmembrane</keyword>
<evidence type="ECO:0000259" key="2">
    <source>
        <dbReference type="Pfam" id="PF23113"/>
    </source>
</evidence>
<gene>
    <name evidence="3" type="ORF">DILT_LOCUS14534</name>
</gene>
<reference evidence="3 4" key="1">
    <citation type="submission" date="2018-11" db="EMBL/GenBank/DDBJ databases">
        <authorList>
            <consortium name="Pathogen Informatics"/>
        </authorList>
    </citation>
    <scope>NUCLEOTIDE SEQUENCE [LARGE SCALE GENOMIC DNA]</scope>
</reference>
<evidence type="ECO:0000313" key="3">
    <source>
        <dbReference type="EMBL" id="VDN24923.1"/>
    </source>
</evidence>
<dbReference type="AlphaFoldDB" id="A0A3P7MMR1"/>
<name>A0A3P7MMR1_DIBLA</name>
<feature type="transmembrane region" description="Helical" evidence="1">
    <location>
        <begin position="6"/>
        <end position="27"/>
    </location>
</feature>
<dbReference type="EMBL" id="UYRU01074680">
    <property type="protein sequence ID" value="VDN24923.1"/>
    <property type="molecule type" value="Genomic_DNA"/>
</dbReference>
<accession>A0A3P7MMR1</accession>
<dbReference type="Pfam" id="PF23113">
    <property type="entry name" value="MARCHF6_C"/>
    <property type="match status" value="1"/>
</dbReference>
<evidence type="ECO:0000313" key="4">
    <source>
        <dbReference type="Proteomes" id="UP000281553"/>
    </source>
</evidence>
<dbReference type="Proteomes" id="UP000281553">
    <property type="component" value="Unassembled WGS sequence"/>
</dbReference>
<dbReference type="InterPro" id="IPR056521">
    <property type="entry name" value="MARCHF6-like_C"/>
</dbReference>
<dbReference type="OrthoDB" id="6233928at2759"/>
<keyword evidence="1" id="KW-0472">Membrane</keyword>
<feature type="transmembrane region" description="Helical" evidence="1">
    <location>
        <begin position="48"/>
        <end position="71"/>
    </location>
</feature>
<evidence type="ECO:0000256" key="1">
    <source>
        <dbReference type="SAM" id="Phobius"/>
    </source>
</evidence>
<protein>
    <recommendedName>
        <fullName evidence="2">E3 ubiquitin-protein ligase MARCHF6-like C-terminal domain-containing protein</fullName>
    </recommendedName>
</protein>
<keyword evidence="1" id="KW-1133">Transmembrane helix</keyword>
<organism evidence="3 4">
    <name type="scientific">Dibothriocephalus latus</name>
    <name type="common">Fish tapeworm</name>
    <name type="synonym">Diphyllobothrium latum</name>
    <dbReference type="NCBI Taxonomy" id="60516"/>
    <lineage>
        <taxon>Eukaryota</taxon>
        <taxon>Metazoa</taxon>
        <taxon>Spiralia</taxon>
        <taxon>Lophotrochozoa</taxon>
        <taxon>Platyhelminthes</taxon>
        <taxon>Cestoda</taxon>
        <taxon>Eucestoda</taxon>
        <taxon>Diphyllobothriidea</taxon>
        <taxon>Diphyllobothriidae</taxon>
        <taxon>Dibothriocephalus</taxon>
    </lineage>
</organism>
<keyword evidence="4" id="KW-1185">Reference proteome</keyword>
<proteinExistence type="predicted"/>
<feature type="domain" description="E3 ubiquitin-protein ligase MARCHF6-like C-terminal" evidence="2">
    <location>
        <begin position="4"/>
        <end position="82"/>
    </location>
</feature>
<sequence length="101" mass="11653">MNTHWIFGIMHLKVWLLILLVGPRWRLRDRLEEIHDDILQNWPAVRTLRILQFSAPLLVAVGLSLSTPFLLAHYLGPLLGKPNCRFITLNLLLSNVGCLIY</sequence>